<sequence>MVAVPLLRFLFPPTFKPNTIAVALATRADGTPALSSALPKSLPAASSEALVEELHSILNILPLEVPPGSQDIYGMDISIMWGSEELEWCNGGPQGCGGGESMVQATPEEKEKFKRAVAIVQELADRAEKER</sequence>
<organism evidence="1 2">
    <name type="scientific">Mycena sanguinolenta</name>
    <dbReference type="NCBI Taxonomy" id="230812"/>
    <lineage>
        <taxon>Eukaryota</taxon>
        <taxon>Fungi</taxon>
        <taxon>Dikarya</taxon>
        <taxon>Basidiomycota</taxon>
        <taxon>Agaricomycotina</taxon>
        <taxon>Agaricomycetes</taxon>
        <taxon>Agaricomycetidae</taxon>
        <taxon>Agaricales</taxon>
        <taxon>Marasmiineae</taxon>
        <taxon>Mycenaceae</taxon>
        <taxon>Mycena</taxon>
    </lineage>
</organism>
<dbReference type="EMBL" id="JACAZH010000007">
    <property type="protein sequence ID" value="KAF7364366.1"/>
    <property type="molecule type" value="Genomic_DNA"/>
</dbReference>
<proteinExistence type="predicted"/>
<name>A0A8H6YT70_9AGAR</name>
<evidence type="ECO:0000313" key="2">
    <source>
        <dbReference type="Proteomes" id="UP000623467"/>
    </source>
</evidence>
<keyword evidence="2" id="KW-1185">Reference proteome</keyword>
<accession>A0A8H6YT70</accession>
<evidence type="ECO:0000313" key="1">
    <source>
        <dbReference type="EMBL" id="KAF7364366.1"/>
    </source>
</evidence>
<gene>
    <name evidence="1" type="ORF">MSAN_01097100</name>
</gene>
<protein>
    <submittedName>
        <fullName evidence="1">Uncharacterized protein</fullName>
    </submittedName>
</protein>
<dbReference type="Proteomes" id="UP000623467">
    <property type="component" value="Unassembled WGS sequence"/>
</dbReference>
<dbReference type="OrthoDB" id="5366606at2759"/>
<comment type="caution">
    <text evidence="1">The sequence shown here is derived from an EMBL/GenBank/DDBJ whole genome shotgun (WGS) entry which is preliminary data.</text>
</comment>
<dbReference type="AlphaFoldDB" id="A0A8H6YT70"/>
<reference evidence="1" key="1">
    <citation type="submission" date="2020-05" db="EMBL/GenBank/DDBJ databases">
        <title>Mycena genomes resolve the evolution of fungal bioluminescence.</title>
        <authorList>
            <person name="Tsai I.J."/>
        </authorList>
    </citation>
    <scope>NUCLEOTIDE SEQUENCE</scope>
    <source>
        <strain evidence="1">160909Yilan</strain>
    </source>
</reference>